<organism evidence="1 2">
    <name type="scientific">Desulfosporosinus fructosivorans</name>
    <dbReference type="NCBI Taxonomy" id="2018669"/>
    <lineage>
        <taxon>Bacteria</taxon>
        <taxon>Bacillati</taxon>
        <taxon>Bacillota</taxon>
        <taxon>Clostridia</taxon>
        <taxon>Eubacteriales</taxon>
        <taxon>Desulfitobacteriaceae</taxon>
        <taxon>Desulfosporosinus</taxon>
    </lineage>
</organism>
<protein>
    <recommendedName>
        <fullName evidence="3">Collagen-like protein</fullName>
    </recommendedName>
</protein>
<dbReference type="EMBL" id="SPQQ01000007">
    <property type="protein sequence ID" value="TGE36596.1"/>
    <property type="molecule type" value="Genomic_DNA"/>
</dbReference>
<proteinExistence type="predicted"/>
<dbReference type="AlphaFoldDB" id="A0A4Z0R4P4"/>
<name>A0A4Z0R4P4_9FIRM</name>
<dbReference type="Proteomes" id="UP000298460">
    <property type="component" value="Unassembled WGS sequence"/>
</dbReference>
<accession>A0A4Z0R4P4</accession>
<evidence type="ECO:0008006" key="3">
    <source>
        <dbReference type="Google" id="ProtNLM"/>
    </source>
</evidence>
<comment type="caution">
    <text evidence="1">The sequence shown here is derived from an EMBL/GenBank/DDBJ whole genome shotgun (WGS) entry which is preliminary data.</text>
</comment>
<evidence type="ECO:0000313" key="2">
    <source>
        <dbReference type="Proteomes" id="UP000298460"/>
    </source>
</evidence>
<gene>
    <name evidence="1" type="ORF">E4K67_19360</name>
</gene>
<dbReference type="RefSeq" id="WP_135549724.1">
    <property type="nucleotide sequence ID" value="NZ_SPQQ01000007.1"/>
</dbReference>
<keyword evidence="2" id="KW-1185">Reference proteome</keyword>
<reference evidence="1 2" key="1">
    <citation type="submission" date="2019-03" db="EMBL/GenBank/DDBJ databases">
        <title>Draft Genome Sequence of Desulfosporosinus fructosivorans Strain 63.6F, Isolated from Marine Sediment in the Baltic Sea.</title>
        <authorList>
            <person name="Hausmann B."/>
            <person name="Vandieken V."/>
            <person name="Pjevac P."/>
            <person name="Schreck K."/>
            <person name="Herbold C.W."/>
            <person name="Loy A."/>
        </authorList>
    </citation>
    <scope>NUCLEOTIDE SEQUENCE [LARGE SCALE GENOMIC DNA]</scope>
    <source>
        <strain evidence="1 2">63.6F</strain>
    </source>
</reference>
<evidence type="ECO:0000313" key="1">
    <source>
        <dbReference type="EMBL" id="TGE36596.1"/>
    </source>
</evidence>
<dbReference type="OrthoDB" id="1798639at2"/>
<sequence length="179" mass="19297">MSLFTVVIIIWGIYQLIVAVSKKKSLQQSPGKLSDSFKLPDGSTIRDAIQGIQGSTWREQLKQAMQAGTLQPTVPLDVKKAEDYYVETEGTQGIEGIQGTEGSQGIEGTQGTEGTSEYVGILGLEAYKSADEIPGEEMATNSIGLSGVSVTERELVQGVIWAEILGKPRAMHPFRGPRI</sequence>